<dbReference type="InterPro" id="IPR013103">
    <property type="entry name" value="RVT_2"/>
</dbReference>
<dbReference type="SUPFAM" id="SSF56672">
    <property type="entry name" value="DNA/RNA polymerases"/>
    <property type="match status" value="1"/>
</dbReference>
<evidence type="ECO:0000256" key="2">
    <source>
        <dbReference type="PROSITE-ProRule" id="PRU00047"/>
    </source>
</evidence>
<reference evidence="6 7" key="1">
    <citation type="journal article" date="2016" name="G3 (Bethesda)">
        <title>First Draft Assembly and Annotation of the Genome of a California Endemic Oak Quercus lobata Nee (Fagaceae).</title>
        <authorList>
            <person name="Sork V.L."/>
            <person name="Fitz-Gibbon S.T."/>
            <person name="Puiu D."/>
            <person name="Crepeau M."/>
            <person name="Gugger P.F."/>
            <person name="Sherman R."/>
            <person name="Stevens K."/>
            <person name="Langley C.H."/>
            <person name="Pellegrini M."/>
            <person name="Salzberg S.L."/>
        </authorList>
    </citation>
    <scope>NUCLEOTIDE SEQUENCE [LARGE SCALE GENOMIC DNA]</scope>
    <source>
        <strain evidence="6 7">cv. SW786</strain>
    </source>
</reference>
<dbReference type="SUPFAM" id="SSF57756">
    <property type="entry name" value="Retrovirus zinc finger-like domains"/>
    <property type="match status" value="1"/>
</dbReference>
<evidence type="ECO:0000256" key="1">
    <source>
        <dbReference type="ARBA" id="ARBA00022750"/>
    </source>
</evidence>
<keyword evidence="1" id="KW-0064">Aspartyl protease</keyword>
<dbReference type="GO" id="GO:0015074">
    <property type="term" value="P:DNA integration"/>
    <property type="evidence" value="ECO:0007669"/>
    <property type="project" value="InterPro"/>
</dbReference>
<evidence type="ECO:0000259" key="5">
    <source>
        <dbReference type="PROSITE" id="PS50994"/>
    </source>
</evidence>
<dbReference type="GO" id="GO:0008270">
    <property type="term" value="F:zinc ion binding"/>
    <property type="evidence" value="ECO:0007669"/>
    <property type="project" value="UniProtKB-KW"/>
</dbReference>
<dbReference type="Pfam" id="PF25597">
    <property type="entry name" value="SH3_retrovirus"/>
    <property type="match status" value="1"/>
</dbReference>
<feature type="compositionally biased region" description="Polar residues" evidence="3">
    <location>
        <begin position="214"/>
        <end position="237"/>
    </location>
</feature>
<keyword evidence="1" id="KW-0645">Protease</keyword>
<keyword evidence="7" id="KW-1185">Reference proteome</keyword>
<evidence type="ECO:0000259" key="4">
    <source>
        <dbReference type="PROSITE" id="PS50158"/>
    </source>
</evidence>
<dbReference type="OMA" id="CNKSINQ"/>
<dbReference type="Gene3D" id="3.30.420.10">
    <property type="entry name" value="Ribonuclease H-like superfamily/Ribonuclease H"/>
    <property type="match status" value="1"/>
</dbReference>
<dbReference type="Gramene" id="QL03p008741:mrna">
    <property type="protein sequence ID" value="QL03p008741:mrna:CDS:1"/>
    <property type="gene ID" value="QL03p008741"/>
</dbReference>
<proteinExistence type="predicted"/>
<dbReference type="InterPro" id="IPR054722">
    <property type="entry name" value="PolX-like_BBD"/>
</dbReference>
<feature type="compositionally biased region" description="Polar residues" evidence="3">
    <location>
        <begin position="760"/>
        <end position="775"/>
    </location>
</feature>
<sequence>MESSQEKPNEPVGDLNKPFRFKGAHFKRWKGKVLFYLSLLKVSYILTDKNPSKVPTDEMSEEEYILHQEKIDKYTKDEYNCRSYLLNCLADHFYDYYDTTYNSAKKIWKALQSKYDTEEAGAKKYAASRFFRYQMVDGKSVVDQAQDFQMIVAELRSEGIKIGDNLVVAGIIDKLPQSWREFQKTLRHKQKETSLETLITRIRVEEEARGQDALMTQESNGNSTTKVNLISSNNNMPKNHFPRNVQLKPKKRAFKNNNRPQGRGNPNKNYNKNQGPPSQDQFNRSCFVCGKSGHIARFCKFRKRESVPQANVTEEPLVAMITDINMVQYVEGWWADSGANRHVCYDKNWFKLYTPFEEEKTVMLGDSSKTKVLGSGEVELKFTSGRVLTLKDVLYTPSMRKNLMSSFLLNKAGFKQTMESDNYVITKKGLFVGKGYACDGMFKLNVENNKASTSSVYMLSSINFWHARLCHINSRYVGIMSSLGLIPRLSKDFEKCETCSQAKITKRPHKNVVRNTELLELIHSDLCEFEGILTRGGNRYIITFIDDFSKYTTIYLLKNKSDAFEKFQDFLQEVENQFGRKIKRIRSDRGREYESSAFNSFAQSLGIIHETTAPYSPASNGVAERKNRTLIELTNAMLIESGAPLHFWGEAILTACHVLNRVPHKKSHTTPFEMWKGHKPNLGYLRAWDCLAYVRLTDPKMPKLGIRATTCAFLGYAINSAAYRFFDLENKIIFESGDAIFHEEKFPFKLKNSGGEENILSQPSSSTSHFQNQENFEMEPRRSKRARVEKDFGPDYYVFNIEENPKNLKEALTSPDAIFWKEAVNDEMESLISNRTWKLVDLPPGCKTIGCKWVLRKKLKPDGSIDKFKARLVAKGFKQKADLDFFDTFSPVTRITSIRLLIAIAAIFDLKIHQMDVKTAFLNGDLEEEIYMDQPEGFVEPGQESKVCKLTKSLYGLKQAPKQWHEKFDSCMIENGYKSNECDKCIYSKSWNNLHVIISLYVDDMLIFGSNMHVINETKNMLKSHFDMKDLGEANFILGMKITKTCDGIYLDQSHYVEKILRKYNFHDHKSVATPFDSSVHLFPVNNDNEIFNQKDYASIIGSLRYATDCTRPDIAYAVGVLSKFTSKPSKDHWLAIERVMKYLIGTKNYGLFYKKYPAVIEAFSDADWNTLSGDSLSTTGYIFTLGSGAICWKSKKQTIIANSTMEAELIALASASEEANWLRDLLYEIPLWEKPIPPILIHCDSTATIGRVKNRYYNGKSRPIRRKHSTVRSYLSSGIITVDYIKSNDNLADPFTKALAKDRVWNTSRGMGLKSIES</sequence>
<dbReference type="InterPro" id="IPR036875">
    <property type="entry name" value="Znf_CCHC_sf"/>
</dbReference>
<keyword evidence="2" id="KW-0863">Zinc-finger</keyword>
<dbReference type="InParanoid" id="A0A7N2L531"/>
<evidence type="ECO:0000313" key="7">
    <source>
        <dbReference type="Proteomes" id="UP000594261"/>
    </source>
</evidence>
<dbReference type="Pfam" id="PF13976">
    <property type="entry name" value="gag_pre-integrs"/>
    <property type="match status" value="1"/>
</dbReference>
<feature type="compositionally biased region" description="Low complexity" evidence="3">
    <location>
        <begin position="255"/>
        <end position="269"/>
    </location>
</feature>
<feature type="region of interest" description="Disordered" evidence="3">
    <location>
        <begin position="209"/>
        <end position="279"/>
    </location>
</feature>
<dbReference type="InterPro" id="IPR001584">
    <property type="entry name" value="Integrase_cat-core"/>
</dbReference>
<dbReference type="PANTHER" id="PTHR47592">
    <property type="entry name" value="PBF68 PROTEIN"/>
    <property type="match status" value="1"/>
</dbReference>
<accession>A0A7N2L531</accession>
<dbReference type="PANTHER" id="PTHR47592:SF27">
    <property type="entry name" value="OS08G0421700 PROTEIN"/>
    <property type="match status" value="1"/>
</dbReference>
<dbReference type="Pfam" id="PF14223">
    <property type="entry name" value="Retrotran_gag_2"/>
    <property type="match status" value="1"/>
</dbReference>
<protein>
    <recommendedName>
        <fullName evidence="8">Polyprotein</fullName>
    </recommendedName>
</protein>
<dbReference type="InterPro" id="IPR043502">
    <property type="entry name" value="DNA/RNA_pol_sf"/>
</dbReference>
<dbReference type="InterPro" id="IPR012337">
    <property type="entry name" value="RNaseH-like_sf"/>
</dbReference>
<reference evidence="6" key="2">
    <citation type="submission" date="2021-01" db="UniProtKB">
        <authorList>
            <consortium name="EnsemblPlants"/>
        </authorList>
    </citation>
    <scope>IDENTIFICATION</scope>
</reference>
<dbReference type="GO" id="GO:0004190">
    <property type="term" value="F:aspartic-type endopeptidase activity"/>
    <property type="evidence" value="ECO:0007669"/>
    <property type="project" value="UniProtKB-KW"/>
</dbReference>
<dbReference type="SUPFAM" id="SSF53098">
    <property type="entry name" value="Ribonuclease H-like"/>
    <property type="match status" value="1"/>
</dbReference>
<feature type="domain" description="CCHC-type" evidence="4">
    <location>
        <begin position="286"/>
        <end position="300"/>
    </location>
</feature>
<evidence type="ECO:0000313" key="6">
    <source>
        <dbReference type="EnsemblPlants" id="QL03p008741:mrna:CDS:1"/>
    </source>
</evidence>
<keyword evidence="2" id="KW-0479">Metal-binding</keyword>
<dbReference type="PROSITE" id="PS50994">
    <property type="entry name" value="INTEGRASE"/>
    <property type="match status" value="1"/>
</dbReference>
<dbReference type="Pfam" id="PF07727">
    <property type="entry name" value="RVT_2"/>
    <property type="match status" value="1"/>
</dbReference>
<feature type="domain" description="Integrase catalytic" evidence="5">
    <location>
        <begin position="504"/>
        <end position="679"/>
    </location>
</feature>
<dbReference type="GO" id="GO:0003676">
    <property type="term" value="F:nucleic acid binding"/>
    <property type="evidence" value="ECO:0007669"/>
    <property type="project" value="InterPro"/>
</dbReference>
<evidence type="ECO:0000256" key="3">
    <source>
        <dbReference type="SAM" id="MobiDB-lite"/>
    </source>
</evidence>
<dbReference type="EnsemblPlants" id="QL03p008741:mrna">
    <property type="protein sequence ID" value="QL03p008741:mrna:CDS:1"/>
    <property type="gene ID" value="QL03p008741"/>
</dbReference>
<organism evidence="6 7">
    <name type="scientific">Quercus lobata</name>
    <name type="common">Valley oak</name>
    <dbReference type="NCBI Taxonomy" id="97700"/>
    <lineage>
        <taxon>Eukaryota</taxon>
        <taxon>Viridiplantae</taxon>
        <taxon>Streptophyta</taxon>
        <taxon>Embryophyta</taxon>
        <taxon>Tracheophyta</taxon>
        <taxon>Spermatophyta</taxon>
        <taxon>Magnoliopsida</taxon>
        <taxon>eudicotyledons</taxon>
        <taxon>Gunneridae</taxon>
        <taxon>Pentapetalae</taxon>
        <taxon>rosids</taxon>
        <taxon>fabids</taxon>
        <taxon>Fagales</taxon>
        <taxon>Fagaceae</taxon>
        <taxon>Quercus</taxon>
    </lineage>
</organism>
<dbReference type="Proteomes" id="UP000594261">
    <property type="component" value="Chromosome 3"/>
</dbReference>
<dbReference type="InterPro" id="IPR025724">
    <property type="entry name" value="GAG-pre-integrase_dom"/>
</dbReference>
<evidence type="ECO:0008006" key="8">
    <source>
        <dbReference type="Google" id="ProtNLM"/>
    </source>
</evidence>
<dbReference type="Pfam" id="PF00665">
    <property type="entry name" value="rve"/>
    <property type="match status" value="1"/>
</dbReference>
<dbReference type="InterPro" id="IPR036397">
    <property type="entry name" value="RNaseH_sf"/>
</dbReference>
<feature type="compositionally biased region" description="Polar residues" evidence="3">
    <location>
        <begin position="270"/>
        <end position="279"/>
    </location>
</feature>
<keyword evidence="2" id="KW-0862">Zinc</keyword>
<feature type="region of interest" description="Disordered" evidence="3">
    <location>
        <begin position="760"/>
        <end position="784"/>
    </location>
</feature>
<dbReference type="EMBL" id="LRBV02000003">
    <property type="status" value="NOT_ANNOTATED_CDS"/>
    <property type="molecule type" value="Genomic_DNA"/>
</dbReference>
<dbReference type="PROSITE" id="PS50158">
    <property type="entry name" value="ZF_CCHC"/>
    <property type="match status" value="1"/>
</dbReference>
<dbReference type="CDD" id="cd09272">
    <property type="entry name" value="RNase_HI_RT_Ty1"/>
    <property type="match status" value="1"/>
</dbReference>
<keyword evidence="1" id="KW-0378">Hydrolase</keyword>
<name>A0A7N2L531_QUELO</name>
<dbReference type="InterPro" id="IPR001878">
    <property type="entry name" value="Znf_CCHC"/>
</dbReference>
<dbReference type="Pfam" id="PF22936">
    <property type="entry name" value="Pol_BBD"/>
    <property type="match status" value="1"/>
</dbReference>
<dbReference type="InterPro" id="IPR057670">
    <property type="entry name" value="SH3_retrovirus"/>
</dbReference>